<evidence type="ECO:0000256" key="1">
    <source>
        <dbReference type="SAM" id="Phobius"/>
    </source>
</evidence>
<keyword evidence="1" id="KW-1133">Transmembrane helix</keyword>
<keyword evidence="1" id="KW-0472">Membrane</keyword>
<sequence>MNFLRTGKVQVVVVIFVLIIVFTAKKCRELYDDEQAIHKTRPQQYNCFDMKTGSAACIARNVLKSYYLTKYNLEPEQRNKPEVPFVSKYNMAPYVGSGWDMLESLYSRQRPKGEAISKAIGAFIGDHVGSYVAEKHVGGGPGVAENVGAWNKGRLAFMSGSLLGAYLGGEVGVMAYDIYDGFDHLCNYLFHHQGEKSPSSNHQEL</sequence>
<name>A0A6P6AXK3_DURZI</name>
<proteinExistence type="predicted"/>
<protein>
    <submittedName>
        <fullName evidence="3">Uncharacterized protein LOC111313050</fullName>
    </submittedName>
</protein>
<dbReference type="GeneID" id="111313050"/>
<dbReference type="PANTHER" id="PTHR35702">
    <property type="entry name" value="EXPRESSED PROTEIN"/>
    <property type="match status" value="1"/>
</dbReference>
<dbReference type="KEGG" id="dzi:111313050"/>
<evidence type="ECO:0000313" key="2">
    <source>
        <dbReference type="Proteomes" id="UP000515121"/>
    </source>
</evidence>
<reference evidence="3" key="1">
    <citation type="submission" date="2025-08" db="UniProtKB">
        <authorList>
            <consortium name="RefSeq"/>
        </authorList>
    </citation>
    <scope>IDENTIFICATION</scope>
    <source>
        <tissue evidence="3">Fruit stalk</tissue>
    </source>
</reference>
<organism evidence="2 3">
    <name type="scientific">Durio zibethinus</name>
    <name type="common">Durian</name>
    <dbReference type="NCBI Taxonomy" id="66656"/>
    <lineage>
        <taxon>Eukaryota</taxon>
        <taxon>Viridiplantae</taxon>
        <taxon>Streptophyta</taxon>
        <taxon>Embryophyta</taxon>
        <taxon>Tracheophyta</taxon>
        <taxon>Spermatophyta</taxon>
        <taxon>Magnoliopsida</taxon>
        <taxon>eudicotyledons</taxon>
        <taxon>Gunneridae</taxon>
        <taxon>Pentapetalae</taxon>
        <taxon>rosids</taxon>
        <taxon>malvids</taxon>
        <taxon>Malvales</taxon>
        <taxon>Malvaceae</taxon>
        <taxon>Helicteroideae</taxon>
        <taxon>Durio</taxon>
    </lineage>
</organism>
<dbReference type="AlphaFoldDB" id="A0A6P6AXK3"/>
<evidence type="ECO:0000313" key="3">
    <source>
        <dbReference type="RefSeq" id="XP_022769521.1"/>
    </source>
</evidence>
<dbReference type="OrthoDB" id="974154at2759"/>
<accession>A0A6P6AXK3</accession>
<keyword evidence="1" id="KW-0812">Transmembrane</keyword>
<keyword evidence="2" id="KW-1185">Reference proteome</keyword>
<dbReference type="Proteomes" id="UP000515121">
    <property type="component" value="Unplaced"/>
</dbReference>
<dbReference type="RefSeq" id="XP_022769521.1">
    <property type="nucleotide sequence ID" value="XM_022913786.1"/>
</dbReference>
<gene>
    <name evidence="3" type="primary">LOC111313050</name>
</gene>
<feature type="transmembrane region" description="Helical" evidence="1">
    <location>
        <begin position="6"/>
        <end position="24"/>
    </location>
</feature>
<dbReference type="PANTHER" id="PTHR35702:SF1">
    <property type="entry name" value="EXPRESSED PROTEIN"/>
    <property type="match status" value="1"/>
</dbReference>